<evidence type="ECO:0000313" key="4">
    <source>
        <dbReference type="EMBL" id="CAF4288893.1"/>
    </source>
</evidence>
<dbReference type="EMBL" id="CAJNOK010005038">
    <property type="protein sequence ID" value="CAF0958336.1"/>
    <property type="molecule type" value="Genomic_DNA"/>
</dbReference>
<gene>
    <name evidence="2" type="ORF">GPM918_LOCUS32968</name>
    <name evidence="1" type="ORF">OVA965_LOCUS12502</name>
    <name evidence="4" type="ORF">SRO942_LOCUS33641</name>
    <name evidence="3" type="ORF">TMI583_LOCUS12506</name>
</gene>
<accession>A0A815KER6</accession>
<evidence type="ECO:0000313" key="2">
    <source>
        <dbReference type="EMBL" id="CAF1394654.1"/>
    </source>
</evidence>
<name>A0A815KER6_9BILA</name>
<evidence type="ECO:0000313" key="1">
    <source>
        <dbReference type="EMBL" id="CAF0958336.1"/>
    </source>
</evidence>
<protein>
    <submittedName>
        <fullName evidence="2">Uncharacterized protein</fullName>
    </submittedName>
</protein>
<dbReference type="Proteomes" id="UP000663829">
    <property type="component" value="Unassembled WGS sequence"/>
</dbReference>
<dbReference type="Proteomes" id="UP000682733">
    <property type="component" value="Unassembled WGS sequence"/>
</dbReference>
<dbReference type="Proteomes" id="UP000681722">
    <property type="component" value="Unassembled WGS sequence"/>
</dbReference>
<sequence>MAKAGGSLSEGLYGTRFQWISIHASMFNDLYLNFTGGIIKDYYNFSQDFIGSQNLFYFNSDVYQRYVTRWRSAPYDLKVSTIHPKDTSTSISVIANFAYDACFMFANALHRISEVMHLNPIDEANREIYYHY</sequence>
<proteinExistence type="predicted"/>
<dbReference type="EMBL" id="CAJOBA010005043">
    <property type="protein sequence ID" value="CAF3731296.1"/>
    <property type="molecule type" value="Genomic_DNA"/>
</dbReference>
<comment type="caution">
    <text evidence="2">The sequence shown here is derived from an EMBL/GenBank/DDBJ whole genome shotgun (WGS) entry which is preliminary data.</text>
</comment>
<dbReference type="SUPFAM" id="SSF53822">
    <property type="entry name" value="Periplasmic binding protein-like I"/>
    <property type="match status" value="1"/>
</dbReference>
<keyword evidence="5" id="KW-1185">Reference proteome</keyword>
<evidence type="ECO:0000313" key="5">
    <source>
        <dbReference type="Proteomes" id="UP000663829"/>
    </source>
</evidence>
<dbReference type="EMBL" id="CAJNOQ010017192">
    <property type="protein sequence ID" value="CAF1394654.1"/>
    <property type="molecule type" value="Genomic_DNA"/>
</dbReference>
<dbReference type="Proteomes" id="UP000677228">
    <property type="component" value="Unassembled WGS sequence"/>
</dbReference>
<dbReference type="InterPro" id="IPR028082">
    <property type="entry name" value="Peripla_BP_I"/>
</dbReference>
<dbReference type="EMBL" id="CAJOBC010082605">
    <property type="protein sequence ID" value="CAF4288893.1"/>
    <property type="molecule type" value="Genomic_DNA"/>
</dbReference>
<dbReference type="AlphaFoldDB" id="A0A815KER6"/>
<evidence type="ECO:0000313" key="3">
    <source>
        <dbReference type="EMBL" id="CAF3731296.1"/>
    </source>
</evidence>
<organism evidence="2 5">
    <name type="scientific">Didymodactylos carnosus</name>
    <dbReference type="NCBI Taxonomy" id="1234261"/>
    <lineage>
        <taxon>Eukaryota</taxon>
        <taxon>Metazoa</taxon>
        <taxon>Spiralia</taxon>
        <taxon>Gnathifera</taxon>
        <taxon>Rotifera</taxon>
        <taxon>Eurotatoria</taxon>
        <taxon>Bdelloidea</taxon>
        <taxon>Philodinida</taxon>
        <taxon>Philodinidae</taxon>
        <taxon>Didymodactylos</taxon>
    </lineage>
</organism>
<reference evidence="2" key="1">
    <citation type="submission" date="2021-02" db="EMBL/GenBank/DDBJ databases">
        <authorList>
            <person name="Nowell W R."/>
        </authorList>
    </citation>
    <scope>NUCLEOTIDE SEQUENCE</scope>
</reference>